<dbReference type="SUPFAM" id="SSF56672">
    <property type="entry name" value="DNA/RNA polymerases"/>
    <property type="match status" value="1"/>
</dbReference>
<sequence length="603" mass="69052">MLLTTFILKKIDSNTNKDFELSLKENTFPTLQDLLTFLEKHRKGLDHINGKLYQKEDNVRKTFKTYQVNTNIIKCTYCNSSHKLGTCQEFAKLSLDDRIKFVRSKNLCINCLGVNHYANHCKITATCKVCNKKHHTTLHNYNNQRRQGPISTTEHQANTIWPHLNNLKLADPEFYIPRPIDIIIGADVYLDLIEPGLTKGPRDAPSAMNSKLSWIISGDSKSQALRRFLSLERRFHRNPVYSQHVREFMQEYINLGHMKVINEIEPEQPSRQVYYMPYHAVLRDQSTTTKLRVVFNASAKTSTGLSSNDLPYCGPKLQEDIFNILIKFRTYSIALTADIEKMYRQIRLNPADCCFQRILWRASPNEPIKEYQLVTVTYGTTSAPYLAIKTLKTLAHDEQEQFPQATNLHLDLVSDLSTGSFIAALRRFTSRRELTTFLTQIEATLNQRPLTPLSEDPNDLEAQTPAHFLSGPSTSNLPETDNKQANLSINLSSRWKHIQELKKLFILRWKKEYVINLQKRGKWKSAKPNVKIGDLVLIMEQSISSPSWILGRVSKTFHGPDMLVRTVELRTGKGLLRRPVNKVAVLPVQSDLTLTTGPAGSME</sequence>
<dbReference type="Proteomes" id="UP001235939">
    <property type="component" value="Chromosome 08"/>
</dbReference>
<feature type="non-terminal residue" evidence="2">
    <location>
        <position position="603"/>
    </location>
</feature>
<evidence type="ECO:0000259" key="1">
    <source>
        <dbReference type="Pfam" id="PF18701"/>
    </source>
</evidence>
<proteinExistence type="predicted"/>
<evidence type="ECO:0000313" key="3">
    <source>
        <dbReference type="Proteomes" id="UP001235939"/>
    </source>
</evidence>
<dbReference type="InterPro" id="IPR043502">
    <property type="entry name" value="DNA/RNA_pol_sf"/>
</dbReference>
<dbReference type="InterPro" id="IPR040676">
    <property type="entry name" value="DUF5641"/>
</dbReference>
<feature type="domain" description="DUF5641" evidence="1">
    <location>
        <begin position="493"/>
        <end position="586"/>
    </location>
</feature>
<gene>
    <name evidence="2" type="ORF">LAZ67_8000710</name>
</gene>
<reference evidence="2 3" key="1">
    <citation type="submission" date="2022-01" db="EMBL/GenBank/DDBJ databases">
        <title>A chromosomal length assembly of Cordylochernes scorpioides.</title>
        <authorList>
            <person name="Zeh D."/>
            <person name="Zeh J."/>
        </authorList>
    </citation>
    <scope>NUCLEOTIDE SEQUENCE [LARGE SCALE GENOMIC DNA]</scope>
    <source>
        <strain evidence="2">IN4F17</strain>
        <tissue evidence="2">Whole Body</tissue>
    </source>
</reference>
<name>A0ABY6KQF1_9ARAC</name>
<dbReference type="Pfam" id="PF18701">
    <property type="entry name" value="DUF5641"/>
    <property type="match status" value="1"/>
</dbReference>
<dbReference type="EMBL" id="CP092870">
    <property type="protein sequence ID" value="UYV70809.1"/>
    <property type="molecule type" value="Genomic_DNA"/>
</dbReference>
<dbReference type="PANTHER" id="PTHR47331">
    <property type="entry name" value="PHD-TYPE DOMAIN-CONTAINING PROTEIN"/>
    <property type="match status" value="1"/>
</dbReference>
<dbReference type="PANTHER" id="PTHR47331:SF5">
    <property type="entry name" value="RIBONUCLEASE H"/>
    <property type="match status" value="1"/>
</dbReference>
<protein>
    <recommendedName>
        <fullName evidence="1">DUF5641 domain-containing protein</fullName>
    </recommendedName>
</protein>
<evidence type="ECO:0000313" key="2">
    <source>
        <dbReference type="EMBL" id="UYV70809.1"/>
    </source>
</evidence>
<accession>A0ABY6KQF1</accession>
<keyword evidence="3" id="KW-1185">Reference proteome</keyword>
<organism evidence="2 3">
    <name type="scientific">Cordylochernes scorpioides</name>
    <dbReference type="NCBI Taxonomy" id="51811"/>
    <lineage>
        <taxon>Eukaryota</taxon>
        <taxon>Metazoa</taxon>
        <taxon>Ecdysozoa</taxon>
        <taxon>Arthropoda</taxon>
        <taxon>Chelicerata</taxon>
        <taxon>Arachnida</taxon>
        <taxon>Pseudoscorpiones</taxon>
        <taxon>Cheliferoidea</taxon>
        <taxon>Chernetidae</taxon>
        <taxon>Cordylochernes</taxon>
    </lineage>
</organism>